<dbReference type="PANTHER" id="PTHR24203:SF76">
    <property type="entry name" value="ANKYRIN REPEAT DOMAIN-CONTAINING PROTEIN EMB506, CHLOROPLASTIC"/>
    <property type="match status" value="1"/>
</dbReference>
<evidence type="ECO:0000256" key="1">
    <source>
        <dbReference type="ARBA" id="ARBA00022737"/>
    </source>
</evidence>
<gene>
    <name evidence="5" type="ORF">HYC85_002945</name>
</gene>
<evidence type="ECO:0000313" key="6">
    <source>
        <dbReference type="Proteomes" id="UP000593564"/>
    </source>
</evidence>
<evidence type="ECO:0000256" key="4">
    <source>
        <dbReference type="SAM" id="MobiDB-lite"/>
    </source>
</evidence>
<reference evidence="6" key="1">
    <citation type="journal article" date="2020" name="Nat. Commun.">
        <title>Genome assembly of wild tea tree DASZ reveals pedigree and selection history of tea varieties.</title>
        <authorList>
            <person name="Zhang W."/>
            <person name="Zhang Y."/>
            <person name="Qiu H."/>
            <person name="Guo Y."/>
            <person name="Wan H."/>
            <person name="Zhang X."/>
            <person name="Scossa F."/>
            <person name="Alseekh S."/>
            <person name="Zhang Q."/>
            <person name="Wang P."/>
            <person name="Xu L."/>
            <person name="Schmidt M.H."/>
            <person name="Jia X."/>
            <person name="Li D."/>
            <person name="Zhu A."/>
            <person name="Guo F."/>
            <person name="Chen W."/>
            <person name="Ni D."/>
            <person name="Usadel B."/>
            <person name="Fernie A.R."/>
            <person name="Wen W."/>
        </authorList>
    </citation>
    <scope>NUCLEOTIDE SEQUENCE [LARGE SCALE GENOMIC DNA]</scope>
    <source>
        <strain evidence="6">cv. G240</strain>
    </source>
</reference>
<evidence type="ECO:0000256" key="3">
    <source>
        <dbReference type="PROSITE-ProRule" id="PRU00023"/>
    </source>
</evidence>
<keyword evidence="2 3" id="KW-0040">ANK repeat</keyword>
<accession>A0A7J7IB12</accession>
<feature type="compositionally biased region" description="Polar residues" evidence="4">
    <location>
        <begin position="106"/>
        <end position="123"/>
    </location>
</feature>
<dbReference type="Proteomes" id="UP000593564">
    <property type="component" value="Unassembled WGS sequence"/>
</dbReference>
<keyword evidence="6" id="KW-1185">Reference proteome</keyword>
<feature type="compositionally biased region" description="Acidic residues" evidence="4">
    <location>
        <begin position="71"/>
        <end position="105"/>
    </location>
</feature>
<evidence type="ECO:0000256" key="2">
    <source>
        <dbReference type="ARBA" id="ARBA00023043"/>
    </source>
</evidence>
<reference evidence="5 6" key="2">
    <citation type="submission" date="2020-07" db="EMBL/GenBank/DDBJ databases">
        <title>Genome assembly of wild tea tree DASZ reveals pedigree and selection history of tea varieties.</title>
        <authorList>
            <person name="Zhang W."/>
        </authorList>
    </citation>
    <scope>NUCLEOTIDE SEQUENCE [LARGE SCALE GENOMIC DNA]</scope>
    <source>
        <strain evidence="6">cv. G240</strain>
        <tissue evidence="5">Leaf</tissue>
    </source>
</reference>
<dbReference type="InterPro" id="IPR036770">
    <property type="entry name" value="Ankyrin_rpt-contain_sf"/>
</dbReference>
<dbReference type="AlphaFoldDB" id="A0A7J7IB12"/>
<proteinExistence type="predicted"/>
<dbReference type="EMBL" id="JACBKZ010000001">
    <property type="protein sequence ID" value="KAF5961736.1"/>
    <property type="molecule type" value="Genomic_DNA"/>
</dbReference>
<feature type="repeat" description="ANK" evidence="3">
    <location>
        <begin position="225"/>
        <end position="257"/>
    </location>
</feature>
<protein>
    <submittedName>
        <fullName evidence="5">Uncharacterized protein</fullName>
    </submittedName>
</protein>
<feature type="repeat" description="ANK" evidence="3">
    <location>
        <begin position="192"/>
        <end position="224"/>
    </location>
</feature>
<evidence type="ECO:0000313" key="5">
    <source>
        <dbReference type="EMBL" id="KAF5961736.1"/>
    </source>
</evidence>
<name>A0A7J7IB12_CAMSI</name>
<feature type="region of interest" description="Disordered" evidence="4">
    <location>
        <begin position="66"/>
        <end position="124"/>
    </location>
</feature>
<organism evidence="5 6">
    <name type="scientific">Camellia sinensis</name>
    <name type="common">Tea plant</name>
    <name type="synonym">Thea sinensis</name>
    <dbReference type="NCBI Taxonomy" id="4442"/>
    <lineage>
        <taxon>Eukaryota</taxon>
        <taxon>Viridiplantae</taxon>
        <taxon>Streptophyta</taxon>
        <taxon>Embryophyta</taxon>
        <taxon>Tracheophyta</taxon>
        <taxon>Spermatophyta</taxon>
        <taxon>Magnoliopsida</taxon>
        <taxon>eudicotyledons</taxon>
        <taxon>Gunneridae</taxon>
        <taxon>Pentapetalae</taxon>
        <taxon>asterids</taxon>
        <taxon>Ericales</taxon>
        <taxon>Theaceae</taxon>
        <taxon>Camellia</taxon>
    </lineage>
</organism>
<dbReference type="Pfam" id="PF12796">
    <property type="entry name" value="Ank_2"/>
    <property type="match status" value="1"/>
</dbReference>
<dbReference type="PROSITE" id="PS50088">
    <property type="entry name" value="ANK_REPEAT"/>
    <property type="match status" value="3"/>
</dbReference>
<comment type="caution">
    <text evidence="5">The sequence shown here is derived from an EMBL/GenBank/DDBJ whole genome shotgun (WGS) entry which is preliminary data.</text>
</comment>
<dbReference type="Gene3D" id="1.25.40.20">
    <property type="entry name" value="Ankyrin repeat-containing domain"/>
    <property type="match status" value="2"/>
</dbReference>
<dbReference type="SMART" id="SM00248">
    <property type="entry name" value="ANK"/>
    <property type="match status" value="5"/>
</dbReference>
<dbReference type="PROSITE" id="PS50297">
    <property type="entry name" value="ANK_REP_REGION"/>
    <property type="match status" value="3"/>
</dbReference>
<keyword evidence="1" id="KW-0677">Repeat</keyword>
<dbReference type="SUPFAM" id="SSF48403">
    <property type="entry name" value="Ankyrin repeat"/>
    <property type="match status" value="1"/>
</dbReference>
<dbReference type="InterPro" id="IPR002110">
    <property type="entry name" value="Ankyrin_rpt"/>
</dbReference>
<sequence length="328" mass="36696">MMVPIASATFPLKQLFPIYSFTNTMSKVITANPERTSFTLPVAEDRPKVSRIYAFESNRVSYSPRNQALWEDPDDGTGSEYDDDNEENNLDFEREWEEEDEEEESVSSATASYSADKPSTTTDKSAEDLLKEVEQLLGPEERDILQQNATPNLGKIATAKWNPFHSLGLAGQIHYMDMLLGNGLHIDLADKDGMTALHTAIIGKKEAVVSHLLRKDANPNIRDRDGASPLHYAVQVGAMQTVKILIKHNVDVNASDNFFSQEGWTPLHIAIQTRNRDIAKVLLVNGADKTRRNKDGKTPLDLALCYGKDFKSYDLAKLLKLVPANRYL</sequence>
<dbReference type="PANTHER" id="PTHR24203">
    <property type="entry name" value="ANKYRIN REPEAT FAMILY PROTEIN"/>
    <property type="match status" value="1"/>
</dbReference>
<feature type="repeat" description="ANK" evidence="3">
    <location>
        <begin position="262"/>
        <end position="294"/>
    </location>
</feature>